<accession>A0AAV2C9U9</accession>
<dbReference type="AlphaFoldDB" id="A0AAV2C9U9"/>
<dbReference type="Proteomes" id="UP001497516">
    <property type="component" value="Chromosome 1"/>
</dbReference>
<feature type="compositionally biased region" description="Polar residues" evidence="1">
    <location>
        <begin position="123"/>
        <end position="133"/>
    </location>
</feature>
<feature type="region of interest" description="Disordered" evidence="1">
    <location>
        <begin position="63"/>
        <end position="133"/>
    </location>
</feature>
<sequence length="133" mass="14776">MKTKLKGWLGGRGQYDWLDGRGIKPERQQKAGARKGNKTKCGVLGLQSAKGEIKTSSWFMEAKARASNPSSYDRATRLNTNPTRHRGHQVPTNPKTGQGPPRRRLPTSHQGGDKDPEAVWSKRPTSSYQDSYA</sequence>
<feature type="compositionally biased region" description="Polar residues" evidence="1">
    <location>
        <begin position="67"/>
        <end position="82"/>
    </location>
</feature>
<keyword evidence="3" id="KW-1185">Reference proteome</keyword>
<proteinExistence type="predicted"/>
<reference evidence="2 3" key="1">
    <citation type="submission" date="2024-04" db="EMBL/GenBank/DDBJ databases">
        <authorList>
            <person name="Fracassetti M."/>
        </authorList>
    </citation>
    <scope>NUCLEOTIDE SEQUENCE [LARGE SCALE GENOMIC DNA]</scope>
</reference>
<feature type="compositionally biased region" description="Basic and acidic residues" evidence="1">
    <location>
        <begin position="19"/>
        <end position="29"/>
    </location>
</feature>
<organism evidence="2 3">
    <name type="scientific">Linum trigynum</name>
    <dbReference type="NCBI Taxonomy" id="586398"/>
    <lineage>
        <taxon>Eukaryota</taxon>
        <taxon>Viridiplantae</taxon>
        <taxon>Streptophyta</taxon>
        <taxon>Embryophyta</taxon>
        <taxon>Tracheophyta</taxon>
        <taxon>Spermatophyta</taxon>
        <taxon>Magnoliopsida</taxon>
        <taxon>eudicotyledons</taxon>
        <taxon>Gunneridae</taxon>
        <taxon>Pentapetalae</taxon>
        <taxon>rosids</taxon>
        <taxon>fabids</taxon>
        <taxon>Malpighiales</taxon>
        <taxon>Linaceae</taxon>
        <taxon>Linum</taxon>
    </lineage>
</organism>
<feature type="region of interest" description="Disordered" evidence="1">
    <location>
        <begin position="19"/>
        <end position="38"/>
    </location>
</feature>
<name>A0AAV2C9U9_9ROSI</name>
<evidence type="ECO:0000256" key="1">
    <source>
        <dbReference type="SAM" id="MobiDB-lite"/>
    </source>
</evidence>
<evidence type="ECO:0000313" key="2">
    <source>
        <dbReference type="EMBL" id="CAL1353290.1"/>
    </source>
</evidence>
<gene>
    <name evidence="2" type="ORF">LTRI10_LOCUS1200</name>
</gene>
<dbReference type="EMBL" id="OZ034813">
    <property type="protein sequence ID" value="CAL1353290.1"/>
    <property type="molecule type" value="Genomic_DNA"/>
</dbReference>
<evidence type="ECO:0000313" key="3">
    <source>
        <dbReference type="Proteomes" id="UP001497516"/>
    </source>
</evidence>
<protein>
    <submittedName>
        <fullName evidence="2">Uncharacterized protein</fullName>
    </submittedName>
</protein>